<gene>
    <name evidence="5" type="primary">asrA</name>
    <name evidence="5" type="ORF">WY13_03025</name>
</gene>
<dbReference type="PROSITE" id="PS51379">
    <property type="entry name" value="4FE4S_FER_2"/>
    <property type="match status" value="2"/>
</dbReference>
<dbReference type="SUPFAM" id="SSF46548">
    <property type="entry name" value="alpha-helical ferredoxin"/>
    <property type="match status" value="1"/>
</dbReference>
<evidence type="ECO:0000256" key="1">
    <source>
        <dbReference type="ARBA" id="ARBA00022723"/>
    </source>
</evidence>
<dbReference type="PROSITE" id="PS00198">
    <property type="entry name" value="4FE4S_FER_1"/>
    <property type="match status" value="1"/>
</dbReference>
<evidence type="ECO:0000313" key="6">
    <source>
        <dbReference type="Proteomes" id="UP000077407"/>
    </source>
</evidence>
<dbReference type="NCBIfam" id="TIGR02910">
    <property type="entry name" value="sulfite_red_A"/>
    <property type="match status" value="1"/>
</dbReference>
<dbReference type="GO" id="GO:0046872">
    <property type="term" value="F:metal ion binding"/>
    <property type="evidence" value="ECO:0007669"/>
    <property type="project" value="UniProtKB-KW"/>
</dbReference>
<dbReference type="PATRIC" id="fig|1538.10.peg.3045"/>
<evidence type="ECO:0000259" key="4">
    <source>
        <dbReference type="PROSITE" id="PS51379"/>
    </source>
</evidence>
<protein>
    <submittedName>
        <fullName evidence="5">Anaerobic sulfite reductase subunit A</fullName>
    </submittedName>
</protein>
<reference evidence="5 6" key="1">
    <citation type="journal article" date="2015" name="Biotechnol. Bioeng.">
        <title>Genome sequence and phenotypic characterization of Caulobacter segnis.</title>
        <authorList>
            <person name="Patel S."/>
            <person name="Fletcher B."/>
            <person name="Scott D.C."/>
            <person name="Ely B."/>
        </authorList>
    </citation>
    <scope>NUCLEOTIDE SEQUENCE [LARGE SCALE GENOMIC DNA]</scope>
    <source>
        <strain evidence="5 6">ERI-2</strain>
    </source>
</reference>
<dbReference type="Pfam" id="PF17179">
    <property type="entry name" value="Fer4_22"/>
    <property type="match status" value="1"/>
</dbReference>
<keyword evidence="1" id="KW-0479">Metal-binding</keyword>
<evidence type="ECO:0000313" key="5">
    <source>
        <dbReference type="EMBL" id="OAA83896.1"/>
    </source>
</evidence>
<evidence type="ECO:0000256" key="3">
    <source>
        <dbReference type="ARBA" id="ARBA00023014"/>
    </source>
</evidence>
<keyword evidence="2" id="KW-0408">Iron</keyword>
<dbReference type="PANTHER" id="PTHR40447">
    <property type="entry name" value="ANAEROBIC SULFITE REDUCTASE SUBUNIT A"/>
    <property type="match status" value="1"/>
</dbReference>
<dbReference type="Proteomes" id="UP000077407">
    <property type="component" value="Unassembled WGS sequence"/>
</dbReference>
<dbReference type="OrthoDB" id="9795302at2"/>
<dbReference type="InterPro" id="IPR017900">
    <property type="entry name" value="4Fe4S_Fe_S_CS"/>
</dbReference>
<dbReference type="EMBL" id="LITT01000046">
    <property type="protein sequence ID" value="OAA83896.1"/>
    <property type="molecule type" value="Genomic_DNA"/>
</dbReference>
<dbReference type="RefSeq" id="WP_063556357.1">
    <property type="nucleotide sequence ID" value="NZ_LITT01000046.1"/>
</dbReference>
<comment type="caution">
    <text evidence="5">The sequence shown here is derived from an EMBL/GenBank/DDBJ whole genome shotgun (WGS) entry which is preliminary data.</text>
</comment>
<evidence type="ECO:0000256" key="2">
    <source>
        <dbReference type="ARBA" id="ARBA00023004"/>
    </source>
</evidence>
<dbReference type="AlphaFoldDB" id="A0A162KTV1"/>
<keyword evidence="3" id="KW-0411">Iron-sulfur</keyword>
<name>A0A162KTV1_9CLOT</name>
<accession>A0A162KTV1</accession>
<proteinExistence type="predicted"/>
<dbReference type="GO" id="GO:0051536">
    <property type="term" value="F:iron-sulfur cluster binding"/>
    <property type="evidence" value="ECO:0007669"/>
    <property type="project" value="UniProtKB-KW"/>
</dbReference>
<dbReference type="InterPro" id="IPR014259">
    <property type="entry name" value="Sulphite_reductase_A"/>
</dbReference>
<dbReference type="PANTHER" id="PTHR40447:SF1">
    <property type="entry name" value="ANAEROBIC SULFITE REDUCTASE SUBUNIT A"/>
    <property type="match status" value="1"/>
</dbReference>
<feature type="domain" description="4Fe-4S ferredoxin-type" evidence="4">
    <location>
        <begin position="293"/>
        <end position="321"/>
    </location>
</feature>
<dbReference type="InterPro" id="IPR017896">
    <property type="entry name" value="4Fe4S_Fe-S-bd"/>
</dbReference>
<feature type="domain" description="4Fe-4S ferredoxin-type" evidence="4">
    <location>
        <begin position="210"/>
        <end position="242"/>
    </location>
</feature>
<organism evidence="5 6">
    <name type="scientific">Clostridium ljungdahlii</name>
    <dbReference type="NCBI Taxonomy" id="1538"/>
    <lineage>
        <taxon>Bacteria</taxon>
        <taxon>Bacillati</taxon>
        <taxon>Bacillota</taxon>
        <taxon>Clostridia</taxon>
        <taxon>Eubacteriales</taxon>
        <taxon>Clostridiaceae</taxon>
        <taxon>Clostridium</taxon>
    </lineage>
</organism>
<sequence>MGFQISNVEFDNFLKKLQKEYKIYAPVKLKGKGRFSDTDTVRYAEINTIEEIIFEEKSNFSPKEVMLPITKTLFYFTEDSVMEPKVDDKKILIFLRSCDINAVRRVDEIYLRNGVEDPYYKKVRDKVKFALMECEHSFENCFCVSMGSNKTENYDLFIKYKDGKVSVKCKDESFKNYFDGMTECNVEPNFVTENDVKVKVPENMDVSVFNAPLWKEYSSRCISCGRCNLVCGTCTCFNMQDIFYKDNKNVGERRRVLTSCQIDGYTDIAGGHSFRQDKGQRMRFKVMHKVYDFKKRFGYNMCVGCGRCDDACPEYISFSNCVNKLNDTVGEVK</sequence>